<evidence type="ECO:0000313" key="1">
    <source>
        <dbReference type="EMBL" id="CAG8781590.1"/>
    </source>
</evidence>
<protein>
    <submittedName>
        <fullName evidence="1">11263_t:CDS:1</fullName>
    </submittedName>
</protein>
<gene>
    <name evidence="1" type="ORF">RFULGI_LOCUS15876</name>
</gene>
<organism evidence="1 2">
    <name type="scientific">Racocetra fulgida</name>
    <dbReference type="NCBI Taxonomy" id="60492"/>
    <lineage>
        <taxon>Eukaryota</taxon>
        <taxon>Fungi</taxon>
        <taxon>Fungi incertae sedis</taxon>
        <taxon>Mucoromycota</taxon>
        <taxon>Glomeromycotina</taxon>
        <taxon>Glomeromycetes</taxon>
        <taxon>Diversisporales</taxon>
        <taxon>Gigasporaceae</taxon>
        <taxon>Racocetra</taxon>
    </lineage>
</organism>
<dbReference type="EMBL" id="CAJVPZ010053244">
    <property type="protein sequence ID" value="CAG8781590.1"/>
    <property type="molecule type" value="Genomic_DNA"/>
</dbReference>
<feature type="non-terminal residue" evidence="1">
    <location>
        <position position="67"/>
    </location>
</feature>
<accession>A0A9N9JGR1</accession>
<dbReference type="Proteomes" id="UP000789396">
    <property type="component" value="Unassembled WGS sequence"/>
</dbReference>
<keyword evidence="2" id="KW-1185">Reference proteome</keyword>
<proteinExistence type="predicted"/>
<reference evidence="1" key="1">
    <citation type="submission" date="2021-06" db="EMBL/GenBank/DDBJ databases">
        <authorList>
            <person name="Kallberg Y."/>
            <person name="Tangrot J."/>
            <person name="Rosling A."/>
        </authorList>
    </citation>
    <scope>NUCLEOTIDE SEQUENCE</scope>
    <source>
        <strain evidence="1">IN212</strain>
    </source>
</reference>
<comment type="caution">
    <text evidence="1">The sequence shown here is derived from an EMBL/GenBank/DDBJ whole genome shotgun (WGS) entry which is preliminary data.</text>
</comment>
<sequence length="67" mass="7433">EWSINYHCDMVQKLGVAYGSYISKIAFINNVCLIAASLRDQKLQCIITTASSTTDGDEVKRIVKGHN</sequence>
<evidence type="ECO:0000313" key="2">
    <source>
        <dbReference type="Proteomes" id="UP000789396"/>
    </source>
</evidence>
<feature type="non-terminal residue" evidence="1">
    <location>
        <position position="1"/>
    </location>
</feature>
<name>A0A9N9JGR1_9GLOM</name>
<dbReference type="AlphaFoldDB" id="A0A9N9JGR1"/>